<dbReference type="RefSeq" id="XP_062642000.1">
    <property type="nucleotide sequence ID" value="XM_062795838.1"/>
</dbReference>
<name>A0AAN6TPH7_9PEZI</name>
<sequence length="468" mass="53307">MNHTLSRPVTLHKPVEPPLEEWQMELERSVEVHAEGNGISRGHRTADAGDGRWPAAGTRPPHLRCQNSKSAECGIFVYDGRMMYLTRSHKAKRSTNREFYVARFLPVQPGHLLFKYLVYIRPVVDMLMREQRPDLRACSTYLFRAQVSDDSKPWATERLTNVIIRFTARAWRKGITLQILRQLSVGLSEKHVREVVKPFNRFDDRTDAADRNVSFAWQTGHRPLQSRWHEFLHLPSMVTAADTRAGWAGVGDCKQGPSAVAAQNVHPSELAPTIPETHIIAPSKSKKRRRQITLPFGFGPASNSNGHKRPAGPEEDTAQSGDWKFRAPSTPCEERHTKDMGISYCETFFDVGCFSSRQTLCYYQFLRSGAQRQMKPLTESLMGHGTPWGILVILRSHDRFASALVLEPTTQYFGTPLSDQPTQKYLSVVDPSPQEEAKREETASSHRTWEKAVDHWQSLLEKLWRIGQ</sequence>
<gene>
    <name evidence="2" type="ORF">N657DRAFT_675670</name>
</gene>
<feature type="region of interest" description="Disordered" evidence="1">
    <location>
        <begin position="37"/>
        <end position="61"/>
    </location>
</feature>
<proteinExistence type="predicted"/>
<dbReference type="Proteomes" id="UP001302602">
    <property type="component" value="Unassembled WGS sequence"/>
</dbReference>
<dbReference type="AlphaFoldDB" id="A0AAN6TPH7"/>
<dbReference type="EMBL" id="MU853276">
    <property type="protein sequence ID" value="KAK4118227.1"/>
    <property type="molecule type" value="Genomic_DNA"/>
</dbReference>
<comment type="caution">
    <text evidence="2">The sequence shown here is derived from an EMBL/GenBank/DDBJ whole genome shotgun (WGS) entry which is preliminary data.</text>
</comment>
<protein>
    <submittedName>
        <fullName evidence="2">Uncharacterized protein</fullName>
    </submittedName>
</protein>
<accession>A0AAN6TPH7</accession>
<evidence type="ECO:0000313" key="2">
    <source>
        <dbReference type="EMBL" id="KAK4118227.1"/>
    </source>
</evidence>
<evidence type="ECO:0000313" key="3">
    <source>
        <dbReference type="Proteomes" id="UP001302602"/>
    </source>
</evidence>
<keyword evidence="3" id="KW-1185">Reference proteome</keyword>
<feature type="region of interest" description="Disordered" evidence="1">
    <location>
        <begin position="295"/>
        <end position="332"/>
    </location>
</feature>
<reference evidence="2" key="2">
    <citation type="submission" date="2023-05" db="EMBL/GenBank/DDBJ databases">
        <authorList>
            <consortium name="Lawrence Berkeley National Laboratory"/>
            <person name="Steindorff A."/>
            <person name="Hensen N."/>
            <person name="Bonometti L."/>
            <person name="Westerberg I."/>
            <person name="Brannstrom I.O."/>
            <person name="Guillou S."/>
            <person name="Cros-Aarteil S."/>
            <person name="Calhoun S."/>
            <person name="Haridas S."/>
            <person name="Kuo A."/>
            <person name="Mondo S."/>
            <person name="Pangilinan J."/>
            <person name="Riley R."/>
            <person name="Labutti K."/>
            <person name="Andreopoulos B."/>
            <person name="Lipzen A."/>
            <person name="Chen C."/>
            <person name="Yanf M."/>
            <person name="Daum C."/>
            <person name="Ng V."/>
            <person name="Clum A."/>
            <person name="Ohm R."/>
            <person name="Martin F."/>
            <person name="Silar P."/>
            <person name="Natvig D."/>
            <person name="Lalanne C."/>
            <person name="Gautier V."/>
            <person name="Ament-Velasquez S.L."/>
            <person name="Kruys A."/>
            <person name="Hutchinson M.I."/>
            <person name="Powell A.J."/>
            <person name="Barry K."/>
            <person name="Miller A.N."/>
            <person name="Grigoriev I.V."/>
            <person name="Debuchy R."/>
            <person name="Gladieux P."/>
            <person name="Thoren M.H."/>
            <person name="Johannesson H."/>
        </authorList>
    </citation>
    <scope>NUCLEOTIDE SEQUENCE</scope>
    <source>
        <strain evidence="2">CBS 731.68</strain>
    </source>
</reference>
<reference evidence="2" key="1">
    <citation type="journal article" date="2023" name="Mol. Phylogenet. Evol.">
        <title>Genome-scale phylogeny and comparative genomics of the fungal order Sordariales.</title>
        <authorList>
            <person name="Hensen N."/>
            <person name="Bonometti L."/>
            <person name="Westerberg I."/>
            <person name="Brannstrom I.O."/>
            <person name="Guillou S."/>
            <person name="Cros-Aarteil S."/>
            <person name="Calhoun S."/>
            <person name="Haridas S."/>
            <person name="Kuo A."/>
            <person name="Mondo S."/>
            <person name="Pangilinan J."/>
            <person name="Riley R."/>
            <person name="LaButti K."/>
            <person name="Andreopoulos B."/>
            <person name="Lipzen A."/>
            <person name="Chen C."/>
            <person name="Yan M."/>
            <person name="Daum C."/>
            <person name="Ng V."/>
            <person name="Clum A."/>
            <person name="Steindorff A."/>
            <person name="Ohm R.A."/>
            <person name="Martin F."/>
            <person name="Silar P."/>
            <person name="Natvig D.O."/>
            <person name="Lalanne C."/>
            <person name="Gautier V."/>
            <person name="Ament-Velasquez S.L."/>
            <person name="Kruys A."/>
            <person name="Hutchinson M.I."/>
            <person name="Powell A.J."/>
            <person name="Barry K."/>
            <person name="Miller A.N."/>
            <person name="Grigoriev I.V."/>
            <person name="Debuchy R."/>
            <person name="Gladieux P."/>
            <person name="Hiltunen Thoren M."/>
            <person name="Johannesson H."/>
        </authorList>
    </citation>
    <scope>NUCLEOTIDE SEQUENCE</scope>
    <source>
        <strain evidence="2">CBS 731.68</strain>
    </source>
</reference>
<dbReference type="GeneID" id="87832606"/>
<organism evidence="2 3">
    <name type="scientific">Parathielavia appendiculata</name>
    <dbReference type="NCBI Taxonomy" id="2587402"/>
    <lineage>
        <taxon>Eukaryota</taxon>
        <taxon>Fungi</taxon>
        <taxon>Dikarya</taxon>
        <taxon>Ascomycota</taxon>
        <taxon>Pezizomycotina</taxon>
        <taxon>Sordariomycetes</taxon>
        <taxon>Sordariomycetidae</taxon>
        <taxon>Sordariales</taxon>
        <taxon>Chaetomiaceae</taxon>
        <taxon>Parathielavia</taxon>
    </lineage>
</organism>
<evidence type="ECO:0000256" key="1">
    <source>
        <dbReference type="SAM" id="MobiDB-lite"/>
    </source>
</evidence>